<evidence type="ECO:0000313" key="2">
    <source>
        <dbReference type="Proteomes" id="UP000887574"/>
    </source>
</evidence>
<dbReference type="GO" id="GO:0004535">
    <property type="term" value="F:poly(A)-specific ribonuclease activity"/>
    <property type="evidence" value="ECO:0007669"/>
    <property type="project" value="TreeGrafter"/>
</dbReference>
<evidence type="ECO:0000259" key="1">
    <source>
        <dbReference type="Pfam" id="PF20770"/>
    </source>
</evidence>
<protein>
    <recommendedName>
        <fullName evidence="1">PAN2-PAN3 deadenylation complex catalytic subunit PAN2 N-terminal domain-containing protein</fullName>
    </recommendedName>
</protein>
<dbReference type="PANTHER" id="PTHR15728">
    <property type="entry name" value="DEADENYLATION COMPLEX CATALYTIC SUBUNIT PAN2"/>
    <property type="match status" value="1"/>
</dbReference>
<dbReference type="InterPro" id="IPR050785">
    <property type="entry name" value="PAN2-PAN3_catalytic_subunit"/>
</dbReference>
<dbReference type="AlphaFoldDB" id="A0A915D224"/>
<sequence>MNYTEPEMEGEEVQCLTDCHLAFLGNSMLTSCTGMVQPISALKFDCYQELLWSANNSGKVGSFYGIGLNDYTCFTAFTDAPVKDLEVVEEAVVPIGKDSICGFKRQGLLLFEYSSPNLEDLTCGCSLPVAPNSLLLGGKQNKIVQLDLITQKEQRVVHLKETDCLDVRANDRYVFTVDSSGVLTMRSLNSMETISSTAAHSGGVSDFDVCDNRVITCGFTNRAGTPYCDPFLKVYDVRNLKALLPHSVLFPPTMCRFANPFSDGQLIVASKYGHVMATNLNTSQNELLYQCCNGMQPVSITVSSTRQCAAIGDNAGSICLFGDRQSASTFNLDSWPTVFPTVDECLPPISIDDSNSSLAFVPTPLPPSNGYCSDFWPENFLRRKFRLFYF</sequence>
<dbReference type="InterPro" id="IPR015943">
    <property type="entry name" value="WD40/YVTN_repeat-like_dom_sf"/>
</dbReference>
<dbReference type="GO" id="GO:0000289">
    <property type="term" value="P:nuclear-transcribed mRNA poly(A) tail shortening"/>
    <property type="evidence" value="ECO:0007669"/>
    <property type="project" value="TreeGrafter"/>
</dbReference>
<dbReference type="Gene3D" id="2.130.10.10">
    <property type="entry name" value="YVTN repeat-like/Quinoprotein amine dehydrogenase"/>
    <property type="match status" value="1"/>
</dbReference>
<dbReference type="PANTHER" id="PTHR15728:SF0">
    <property type="entry name" value="PAN2-PAN3 DEADENYLATION COMPLEX CATALYTIC SUBUNIT PAN2"/>
    <property type="match status" value="1"/>
</dbReference>
<accession>A0A915D224</accession>
<dbReference type="GO" id="GO:0000932">
    <property type="term" value="C:P-body"/>
    <property type="evidence" value="ECO:0007669"/>
    <property type="project" value="TreeGrafter"/>
</dbReference>
<keyword evidence="2" id="KW-1185">Reference proteome</keyword>
<reference evidence="3" key="1">
    <citation type="submission" date="2022-11" db="UniProtKB">
        <authorList>
            <consortium name="WormBaseParasite"/>
        </authorList>
    </citation>
    <scope>IDENTIFICATION</scope>
</reference>
<dbReference type="InterPro" id="IPR048841">
    <property type="entry name" value="PAN2_N"/>
</dbReference>
<dbReference type="InterPro" id="IPR036322">
    <property type="entry name" value="WD40_repeat_dom_sf"/>
</dbReference>
<name>A0A915D224_9BILA</name>
<dbReference type="WBParaSite" id="jg15095">
    <property type="protein sequence ID" value="jg15095"/>
    <property type="gene ID" value="jg15095"/>
</dbReference>
<dbReference type="Pfam" id="PF20770">
    <property type="entry name" value="PAN2_N"/>
    <property type="match status" value="1"/>
</dbReference>
<dbReference type="Proteomes" id="UP000887574">
    <property type="component" value="Unplaced"/>
</dbReference>
<feature type="domain" description="PAN2-PAN3 deadenylation complex catalytic subunit PAN2 N-terminal" evidence="1">
    <location>
        <begin position="36"/>
        <end position="321"/>
    </location>
</feature>
<dbReference type="SUPFAM" id="SSF50978">
    <property type="entry name" value="WD40 repeat-like"/>
    <property type="match status" value="1"/>
</dbReference>
<proteinExistence type="predicted"/>
<evidence type="ECO:0000313" key="3">
    <source>
        <dbReference type="WBParaSite" id="jg15095"/>
    </source>
</evidence>
<dbReference type="GO" id="GO:0031251">
    <property type="term" value="C:PAN complex"/>
    <property type="evidence" value="ECO:0007669"/>
    <property type="project" value="TreeGrafter"/>
</dbReference>
<organism evidence="2 3">
    <name type="scientific">Ditylenchus dipsaci</name>
    <dbReference type="NCBI Taxonomy" id="166011"/>
    <lineage>
        <taxon>Eukaryota</taxon>
        <taxon>Metazoa</taxon>
        <taxon>Ecdysozoa</taxon>
        <taxon>Nematoda</taxon>
        <taxon>Chromadorea</taxon>
        <taxon>Rhabditida</taxon>
        <taxon>Tylenchina</taxon>
        <taxon>Tylenchomorpha</taxon>
        <taxon>Sphaerularioidea</taxon>
        <taxon>Anguinidae</taxon>
        <taxon>Anguininae</taxon>
        <taxon>Ditylenchus</taxon>
    </lineage>
</organism>